<keyword evidence="2" id="KW-0347">Helicase</keyword>
<name>A0AA86XTH9_9CAUD</name>
<gene>
    <name evidence="2" type="ORF">vir335_00036</name>
</gene>
<proteinExistence type="predicted"/>
<accession>A0AA86XTH9</accession>
<sequence length="536" mass="60697">MQDASYITLLESAGLHVEPDGTLTYDGYSFGRLNGDVVISGDTEVSLEDISSIILNSSPHFLSLEFDSGRKLRILGINLVTGLSDQIVVGREIPLTLIDLVDEFETLFPDWGNRLYYDELKECEMMDMAFLGEPDRGVVPLCDSIVSEYHLRLQERLRELGYVGKRFPSVQVMDEALAVMIGRTRRNMFREWVESHDWDGKERLKRVFIDYLGAAAPSLRENAGCRSEKEDEYLEGLCEAWFLGAIARMYGPAKHEVVPVFIGEQGIGKGTVLRFLAGSDDWYAATTADVSRPNIFLESVRGAVIVEMGESKQIRNRSTQDDLKAFISQDTDRIRKPYARREEVYPRHFILAATSNDGEVFVDPTGSRRFYPVICDPDVCTKEVPVRRRIPKLQYEVEQIWAEALHLFKKGALPKASRIDKLARIVQMSATEIDPGAEAIDEWLDSMPMYSFKGARINRNIIVKEYFGVDNASMLSEYQLNRWKAWAKSTTKWQRAQSTIRVGGIPSSGFIRKADVGAEQVEIKTLNLVDDASREE</sequence>
<dbReference type="Pfam" id="PF05272">
    <property type="entry name" value="VapE-like_dom"/>
    <property type="match status" value="1"/>
</dbReference>
<dbReference type="Proteomes" id="UP001302000">
    <property type="component" value="Segment"/>
</dbReference>
<dbReference type="GeneID" id="301841409"/>
<dbReference type="GO" id="GO:0004386">
    <property type="term" value="F:helicase activity"/>
    <property type="evidence" value="ECO:0007669"/>
    <property type="project" value="UniProtKB-KW"/>
</dbReference>
<evidence type="ECO:0000313" key="2">
    <source>
        <dbReference type="EMBL" id="DBA35592.1"/>
    </source>
</evidence>
<keyword evidence="2" id="KW-0067">ATP-binding</keyword>
<keyword evidence="2" id="KW-0547">Nucleotide-binding</keyword>
<evidence type="ECO:0000259" key="1">
    <source>
        <dbReference type="Pfam" id="PF05272"/>
    </source>
</evidence>
<organism evidence="2 3">
    <name type="scientific">Caudoviricetes sp. vir335</name>
    <dbReference type="NCBI Taxonomy" id="3068357"/>
    <lineage>
        <taxon>Viruses</taxon>
        <taxon>Duplodnaviria</taxon>
        <taxon>Heunggongvirae</taxon>
        <taxon>Uroviricota</taxon>
        <taxon>Caudoviricetes</taxon>
    </lineage>
</organism>
<dbReference type="InterPro" id="IPR007936">
    <property type="entry name" value="VapE-like_dom"/>
</dbReference>
<evidence type="ECO:0000313" key="3">
    <source>
        <dbReference type="Proteomes" id="UP001302000"/>
    </source>
</evidence>
<keyword evidence="2" id="KW-0378">Hydrolase</keyword>
<keyword evidence="3" id="KW-1185">Reference proteome</keyword>
<protein>
    <submittedName>
        <fullName evidence="2">DNA helicase</fullName>
    </submittedName>
</protein>
<feature type="domain" description="Virulence-associated protein E-like" evidence="1">
    <location>
        <begin position="194"/>
        <end position="412"/>
    </location>
</feature>
<dbReference type="PANTHER" id="PTHR34985:SF1">
    <property type="entry name" value="SLR0554 PROTEIN"/>
    <property type="match status" value="1"/>
</dbReference>
<dbReference type="PANTHER" id="PTHR34985">
    <property type="entry name" value="SLR0554 PROTEIN"/>
    <property type="match status" value="1"/>
</dbReference>
<dbReference type="EMBL" id="BK063680">
    <property type="protein sequence ID" value="DBA35592.1"/>
    <property type="molecule type" value="Genomic_DNA"/>
</dbReference>
<reference evidence="2 3" key="1">
    <citation type="journal article" date="2023" name="Nat. Microbiol.">
        <title>A compendium of viruses from methanogenic archaea reveals their diversity and adaptations to the gut environment.</title>
        <authorList>
            <person name="Medvedeva S."/>
            <person name="Borrel G."/>
            <person name="Krupovic M."/>
            <person name="Gribaldo S."/>
        </authorList>
    </citation>
    <scope>NUCLEOTIDE SEQUENCE [LARGE SCALE GENOMIC DNA]</scope>
</reference>
<dbReference type="RefSeq" id="YP_013605496.1">
    <property type="nucleotide sequence ID" value="NC_134205.1"/>
</dbReference>